<evidence type="ECO:0000256" key="1">
    <source>
        <dbReference type="ARBA" id="ARBA00010528"/>
    </source>
</evidence>
<dbReference type="AlphaFoldDB" id="A0A6P5ZJY0"/>
<keyword evidence="9" id="KW-0732">Signal</keyword>
<evidence type="ECO:0000256" key="7">
    <source>
        <dbReference type="ARBA" id="ARBA00035387"/>
    </source>
</evidence>
<dbReference type="GO" id="GO:0019843">
    <property type="term" value="F:rRNA binding"/>
    <property type="evidence" value="ECO:0007669"/>
    <property type="project" value="UniProtKB-KW"/>
</dbReference>
<dbReference type="RefSeq" id="XP_022752661.1">
    <property type="nucleotide sequence ID" value="XM_022896926.1"/>
</dbReference>
<evidence type="ECO:0000256" key="5">
    <source>
        <dbReference type="ARBA" id="ARBA00023274"/>
    </source>
</evidence>
<dbReference type="Proteomes" id="UP000515121">
    <property type="component" value="Unplaced"/>
</dbReference>
<dbReference type="InterPro" id="IPR013005">
    <property type="entry name" value="Ribosomal_uL4-like"/>
</dbReference>
<dbReference type="GO" id="GO:0006412">
    <property type="term" value="P:translation"/>
    <property type="evidence" value="ECO:0007669"/>
    <property type="project" value="InterPro"/>
</dbReference>
<evidence type="ECO:0000313" key="10">
    <source>
        <dbReference type="Proteomes" id="UP000515121"/>
    </source>
</evidence>
<feature type="region of interest" description="Disordered" evidence="8">
    <location>
        <begin position="283"/>
        <end position="313"/>
    </location>
</feature>
<dbReference type="Gene3D" id="3.40.1370.10">
    <property type="match status" value="1"/>
</dbReference>
<feature type="compositionally biased region" description="Basic residues" evidence="8">
    <location>
        <begin position="137"/>
        <end position="149"/>
    </location>
</feature>
<feature type="chain" id="PRO_5028484680" description="Large ribosomal subunit protein uL4c" evidence="9">
    <location>
        <begin position="23"/>
        <end position="313"/>
    </location>
</feature>
<dbReference type="SUPFAM" id="SSF52166">
    <property type="entry name" value="Ribosomal protein L4"/>
    <property type="match status" value="1"/>
</dbReference>
<dbReference type="PANTHER" id="PTHR10746">
    <property type="entry name" value="50S RIBOSOMAL PROTEIN L4"/>
    <property type="match status" value="1"/>
</dbReference>
<dbReference type="OrthoDB" id="275876at2759"/>
<evidence type="ECO:0000256" key="6">
    <source>
        <dbReference type="ARBA" id="ARBA00035208"/>
    </source>
</evidence>
<evidence type="ECO:0000256" key="3">
    <source>
        <dbReference type="ARBA" id="ARBA00022884"/>
    </source>
</evidence>
<feature type="signal peptide" evidence="9">
    <location>
        <begin position="1"/>
        <end position="22"/>
    </location>
</feature>
<dbReference type="GO" id="GO:1990904">
    <property type="term" value="C:ribonucleoprotein complex"/>
    <property type="evidence" value="ECO:0007669"/>
    <property type="project" value="UniProtKB-KW"/>
</dbReference>
<reference evidence="11" key="1">
    <citation type="submission" date="2025-08" db="UniProtKB">
        <authorList>
            <consortium name="RefSeq"/>
        </authorList>
    </citation>
    <scope>IDENTIFICATION</scope>
    <source>
        <tissue evidence="11">Fruit stalk</tissue>
    </source>
</reference>
<evidence type="ECO:0000256" key="4">
    <source>
        <dbReference type="ARBA" id="ARBA00022980"/>
    </source>
</evidence>
<proteinExistence type="inferred from homology"/>
<keyword evidence="3" id="KW-0694">RNA-binding</keyword>
<protein>
    <recommendedName>
        <fullName evidence="6">Large ribosomal subunit protein uL4c</fullName>
    </recommendedName>
    <alternativeName>
        <fullName evidence="7">50S ribosomal protein L4, chloroplastic</fullName>
    </alternativeName>
</protein>
<name>A0A6P5ZJY0_DURZI</name>
<evidence type="ECO:0000256" key="9">
    <source>
        <dbReference type="SAM" id="SignalP"/>
    </source>
</evidence>
<dbReference type="GO" id="GO:0005840">
    <property type="term" value="C:ribosome"/>
    <property type="evidence" value="ECO:0007669"/>
    <property type="project" value="UniProtKB-KW"/>
</dbReference>
<dbReference type="InterPro" id="IPR002136">
    <property type="entry name" value="Ribosomal_uL4"/>
</dbReference>
<keyword evidence="5" id="KW-0687">Ribonucleoprotein</keyword>
<dbReference type="FunFam" id="3.40.1370.10:FF:000012">
    <property type="entry name" value="50S ribosomal protein L4"/>
    <property type="match status" value="1"/>
</dbReference>
<accession>A0A6P5ZJY0</accession>
<organism evidence="10 11">
    <name type="scientific">Durio zibethinus</name>
    <name type="common">Durian</name>
    <dbReference type="NCBI Taxonomy" id="66656"/>
    <lineage>
        <taxon>Eukaryota</taxon>
        <taxon>Viridiplantae</taxon>
        <taxon>Streptophyta</taxon>
        <taxon>Embryophyta</taxon>
        <taxon>Tracheophyta</taxon>
        <taxon>Spermatophyta</taxon>
        <taxon>Magnoliopsida</taxon>
        <taxon>eudicotyledons</taxon>
        <taxon>Gunneridae</taxon>
        <taxon>Pentapetalae</taxon>
        <taxon>rosids</taxon>
        <taxon>malvids</taxon>
        <taxon>Malvales</taxon>
        <taxon>Malvaceae</taxon>
        <taxon>Helicteroideae</taxon>
        <taxon>Durio</taxon>
    </lineage>
</organism>
<feature type="region of interest" description="Disordered" evidence="8">
    <location>
        <begin position="114"/>
        <end position="159"/>
    </location>
</feature>
<dbReference type="PANTHER" id="PTHR10746:SF17">
    <property type="entry name" value="LARGE RIBOSOMAL SUBUNIT PROTEIN UL4C"/>
    <property type="match status" value="1"/>
</dbReference>
<keyword evidence="10" id="KW-1185">Reference proteome</keyword>
<dbReference type="KEGG" id="dzi:111301335"/>
<comment type="similarity">
    <text evidence="1">Belongs to the universal ribosomal protein uL4 family.</text>
</comment>
<evidence type="ECO:0000313" key="11">
    <source>
        <dbReference type="RefSeq" id="XP_022752661.1"/>
    </source>
</evidence>
<gene>
    <name evidence="11" type="primary">LOC111301335</name>
</gene>
<keyword evidence="2" id="KW-0699">rRNA-binding</keyword>
<dbReference type="Pfam" id="PF00573">
    <property type="entry name" value="Ribosomal_L4"/>
    <property type="match status" value="1"/>
</dbReference>
<evidence type="ECO:0000256" key="8">
    <source>
        <dbReference type="SAM" id="MobiDB-lite"/>
    </source>
</evidence>
<evidence type="ECO:0000256" key="2">
    <source>
        <dbReference type="ARBA" id="ARBA00022730"/>
    </source>
</evidence>
<dbReference type="GeneID" id="111301335"/>
<sequence length="313" mass="34886">MTLLSTIRFLFLCFPITPKIQTTKMATSAGTPTSLSFFSSSLFLSSPTTKLPTSFSLPFKTSSKPNFSISSQLSTLPILSFTGKKIGETYLDLKSALPETARAVVHRAIITDQQNKRRGTASTLTRGEVRGGGKKPYPQKKTGRARRGSMRTPLRRGGGVIFGPKPRDWSIKINKKEKRLAIATALSSAAENTIVVEEFGDKIEKPKTKEFIEALKRWGLDPKQKSMFLMMEVPENVSKSSRNIGTLRMLTPRTLNLFDILNCDNLVLTPDAVDYLNRRYGEDYVDDTEADDEEEEEEEEGGEEADENTDAEQ</sequence>
<dbReference type="NCBIfam" id="TIGR03953">
    <property type="entry name" value="rplD_bact"/>
    <property type="match status" value="1"/>
</dbReference>
<keyword evidence="4" id="KW-0689">Ribosomal protein</keyword>
<dbReference type="GO" id="GO:0003735">
    <property type="term" value="F:structural constituent of ribosome"/>
    <property type="evidence" value="ECO:0007669"/>
    <property type="project" value="InterPro"/>
</dbReference>
<dbReference type="InterPro" id="IPR023574">
    <property type="entry name" value="Ribosomal_uL4_dom_sf"/>
</dbReference>
<dbReference type="HAMAP" id="MF_01328_B">
    <property type="entry name" value="Ribosomal_uL4_B"/>
    <property type="match status" value="1"/>
</dbReference>